<accession>U4URN3</accession>
<gene>
    <name evidence="1" type="ORF">D910_10119</name>
</gene>
<proteinExistence type="predicted"/>
<reference evidence="1 2" key="1">
    <citation type="journal article" date="2013" name="Genome Biol.">
        <title>Draft genome of the mountain pine beetle, Dendroctonus ponderosae Hopkins, a major forest pest.</title>
        <authorList>
            <person name="Keeling C.I."/>
            <person name="Yuen M.M."/>
            <person name="Liao N.Y."/>
            <person name="Docking T.R."/>
            <person name="Chan S.K."/>
            <person name="Taylor G.A."/>
            <person name="Palmquist D.L."/>
            <person name="Jackman S.D."/>
            <person name="Nguyen A."/>
            <person name="Li M."/>
            <person name="Henderson H."/>
            <person name="Janes J.K."/>
            <person name="Zhao Y."/>
            <person name="Pandoh P."/>
            <person name="Moore R."/>
            <person name="Sperling F.A."/>
            <person name="Huber D.P."/>
            <person name="Birol I."/>
            <person name="Jones S.J."/>
            <person name="Bohlmann J."/>
        </authorList>
    </citation>
    <scope>NUCLEOTIDE SEQUENCE</scope>
</reference>
<dbReference type="Proteomes" id="UP000030742">
    <property type="component" value="Unassembled WGS sequence"/>
</dbReference>
<evidence type="ECO:0000313" key="2">
    <source>
        <dbReference type="Proteomes" id="UP000030742"/>
    </source>
</evidence>
<dbReference type="EMBL" id="KB632335">
    <property type="protein sequence ID" value="ERL92811.1"/>
    <property type="molecule type" value="Genomic_DNA"/>
</dbReference>
<name>U4URN3_DENPD</name>
<evidence type="ECO:0000313" key="1">
    <source>
        <dbReference type="EMBL" id="ERL92811.1"/>
    </source>
</evidence>
<protein>
    <submittedName>
        <fullName evidence="1">Uncharacterized protein</fullName>
    </submittedName>
</protein>
<sequence>MNSPQPYRTYLQTRSEDARDSCLRNNRSNLCLELADLALLQVVVVFSKIQYIETVDDFLQILIEQIESQGDIWSVHDLAQVLGVSSQIPDDVPLLGHKLLLQMMRHFRIVMISLMSRGSLMDIKGFLSQLLFDIQSFSQRVKLVQLQSGCIVAHIVYCVNVAEAHFSSTRCYVLDGVDGVLPQAIRKASEQFLESGPILQVVSIVGGQNEKIERFVQKTVGESLQFAFNGIDRSIFRVTSTQ</sequence>
<dbReference type="AlphaFoldDB" id="U4URN3"/>
<organism evidence="1 2">
    <name type="scientific">Dendroctonus ponderosae</name>
    <name type="common">Mountain pine beetle</name>
    <dbReference type="NCBI Taxonomy" id="77166"/>
    <lineage>
        <taxon>Eukaryota</taxon>
        <taxon>Metazoa</taxon>
        <taxon>Ecdysozoa</taxon>
        <taxon>Arthropoda</taxon>
        <taxon>Hexapoda</taxon>
        <taxon>Insecta</taxon>
        <taxon>Pterygota</taxon>
        <taxon>Neoptera</taxon>
        <taxon>Endopterygota</taxon>
        <taxon>Coleoptera</taxon>
        <taxon>Polyphaga</taxon>
        <taxon>Cucujiformia</taxon>
        <taxon>Curculionidae</taxon>
        <taxon>Scolytinae</taxon>
        <taxon>Dendroctonus</taxon>
    </lineage>
</organism>